<evidence type="ECO:0000313" key="2">
    <source>
        <dbReference type="Proteomes" id="UP000828941"/>
    </source>
</evidence>
<proteinExistence type="predicted"/>
<comment type="caution">
    <text evidence="1">The sequence shown here is derived from an EMBL/GenBank/DDBJ whole genome shotgun (WGS) entry which is preliminary data.</text>
</comment>
<protein>
    <submittedName>
        <fullName evidence="1">Uncharacterized protein</fullName>
    </submittedName>
</protein>
<gene>
    <name evidence="1" type="ORF">L6164_013610</name>
</gene>
<dbReference type="Proteomes" id="UP000828941">
    <property type="component" value="Chromosome 6"/>
</dbReference>
<sequence>MRTAVDLINLSPSVPLSGDIHERVWKGKDVSHKHLRVFGCRAFVHIPRDERFKLDGKSKQCIFLGYGNEEFGYRLWDPVSKKIVRSRYVIFFEDQTIEDIEKEDKPKPIARNDSVYEPELPTRDINDGGDANTNVPPINTELRKSVRQSRPSQKYPPHEYVLLTDGGEPERYEEALEHDHKEKWLITMQEEMQSLQENHTFELVKLPKGKKALKNKWVFIVKGFNQKKGIDYEEIFTLVVKMSSIRVVLGLTASLNLEVEQLDVKTTFLHGDLEEEIYMEQPEGFAAKGEENLICRLKK</sequence>
<organism evidence="1 2">
    <name type="scientific">Bauhinia variegata</name>
    <name type="common">Purple orchid tree</name>
    <name type="synonym">Phanera variegata</name>
    <dbReference type="NCBI Taxonomy" id="167791"/>
    <lineage>
        <taxon>Eukaryota</taxon>
        <taxon>Viridiplantae</taxon>
        <taxon>Streptophyta</taxon>
        <taxon>Embryophyta</taxon>
        <taxon>Tracheophyta</taxon>
        <taxon>Spermatophyta</taxon>
        <taxon>Magnoliopsida</taxon>
        <taxon>eudicotyledons</taxon>
        <taxon>Gunneridae</taxon>
        <taxon>Pentapetalae</taxon>
        <taxon>rosids</taxon>
        <taxon>fabids</taxon>
        <taxon>Fabales</taxon>
        <taxon>Fabaceae</taxon>
        <taxon>Cercidoideae</taxon>
        <taxon>Cercideae</taxon>
        <taxon>Bauhiniinae</taxon>
        <taxon>Bauhinia</taxon>
    </lineage>
</organism>
<accession>A0ACB9NFX0</accession>
<dbReference type="EMBL" id="CM039431">
    <property type="protein sequence ID" value="KAI4334908.1"/>
    <property type="molecule type" value="Genomic_DNA"/>
</dbReference>
<keyword evidence="2" id="KW-1185">Reference proteome</keyword>
<reference evidence="1 2" key="1">
    <citation type="journal article" date="2022" name="DNA Res.">
        <title>Chromosomal-level genome assembly of the orchid tree Bauhinia variegata (Leguminosae; Cercidoideae) supports the allotetraploid origin hypothesis of Bauhinia.</title>
        <authorList>
            <person name="Zhong Y."/>
            <person name="Chen Y."/>
            <person name="Zheng D."/>
            <person name="Pang J."/>
            <person name="Liu Y."/>
            <person name="Luo S."/>
            <person name="Meng S."/>
            <person name="Qian L."/>
            <person name="Wei D."/>
            <person name="Dai S."/>
            <person name="Zhou R."/>
        </authorList>
    </citation>
    <scope>NUCLEOTIDE SEQUENCE [LARGE SCALE GENOMIC DNA]</scope>
    <source>
        <strain evidence="1">BV-YZ2020</strain>
    </source>
</reference>
<evidence type="ECO:0000313" key="1">
    <source>
        <dbReference type="EMBL" id="KAI4334908.1"/>
    </source>
</evidence>
<name>A0ACB9NFX0_BAUVA</name>